<dbReference type="EMBL" id="JAJJMB010008958">
    <property type="protein sequence ID" value="KAI3917959.1"/>
    <property type="molecule type" value="Genomic_DNA"/>
</dbReference>
<sequence>MLSLTGIKLVVDHNFGVVSRFHRLCGRKLYQHVNLGFREPKPQKAAFDAAKSYNREDHERALGNLSEHQRRWIEAGGESSWARHSYDPSASCPQMKNIFNKDFNLWITELKCFPLCDLVMGFEAKLNQLFLRRQRNGRLLTDKHLVPRASTKLRDQIHNNIGYAALLDVYKPLTYIMMNEDHNPTRSVDLAQRKCDYDEWHISGVPCVHAVAVLATKRPPRYERYVDEYYTIGRYKVSYDGIISRMASINEWRQVTGANPPPLKEIWHDS</sequence>
<evidence type="ECO:0000313" key="2">
    <source>
        <dbReference type="Proteomes" id="UP001202328"/>
    </source>
</evidence>
<reference evidence="1" key="1">
    <citation type="submission" date="2022-04" db="EMBL/GenBank/DDBJ databases">
        <title>A functionally conserved STORR gene fusion in Papaver species that diverged 16.8 million years ago.</title>
        <authorList>
            <person name="Catania T."/>
        </authorList>
    </citation>
    <scope>NUCLEOTIDE SEQUENCE</scope>
    <source>
        <strain evidence="1">S-188037</strain>
    </source>
</reference>
<dbReference type="AlphaFoldDB" id="A0AAD4SRT0"/>
<dbReference type="Proteomes" id="UP001202328">
    <property type="component" value="Unassembled WGS sequence"/>
</dbReference>
<organism evidence="1 2">
    <name type="scientific">Papaver atlanticum</name>
    <dbReference type="NCBI Taxonomy" id="357466"/>
    <lineage>
        <taxon>Eukaryota</taxon>
        <taxon>Viridiplantae</taxon>
        <taxon>Streptophyta</taxon>
        <taxon>Embryophyta</taxon>
        <taxon>Tracheophyta</taxon>
        <taxon>Spermatophyta</taxon>
        <taxon>Magnoliopsida</taxon>
        <taxon>Ranunculales</taxon>
        <taxon>Papaveraceae</taxon>
        <taxon>Papaveroideae</taxon>
        <taxon>Papaver</taxon>
    </lineage>
</organism>
<dbReference type="PANTHER" id="PTHR31973:SF195">
    <property type="entry name" value="MUDR FAMILY TRANSPOSASE"/>
    <property type="match status" value="1"/>
</dbReference>
<keyword evidence="2" id="KW-1185">Reference proteome</keyword>
<dbReference type="PANTHER" id="PTHR31973">
    <property type="entry name" value="POLYPROTEIN, PUTATIVE-RELATED"/>
    <property type="match status" value="1"/>
</dbReference>
<protein>
    <recommendedName>
        <fullName evidence="3">Zinc finger PMZ-type domain-containing protein</fullName>
    </recommendedName>
</protein>
<accession>A0AAD4SRT0</accession>
<name>A0AAD4SRT0_9MAGN</name>
<evidence type="ECO:0008006" key="3">
    <source>
        <dbReference type="Google" id="ProtNLM"/>
    </source>
</evidence>
<evidence type="ECO:0000313" key="1">
    <source>
        <dbReference type="EMBL" id="KAI3917959.1"/>
    </source>
</evidence>
<gene>
    <name evidence="1" type="ORF">MKW98_000193</name>
</gene>
<comment type="caution">
    <text evidence="1">The sequence shown here is derived from an EMBL/GenBank/DDBJ whole genome shotgun (WGS) entry which is preliminary data.</text>
</comment>
<proteinExistence type="predicted"/>